<dbReference type="InterPro" id="IPR045095">
    <property type="entry name" value="ACDP"/>
</dbReference>
<dbReference type="EMBL" id="CAADRP010000336">
    <property type="protein sequence ID" value="VFU27192.1"/>
    <property type="molecule type" value="Genomic_DNA"/>
</dbReference>
<feature type="domain" description="CNNM transmembrane" evidence="1">
    <location>
        <begin position="9"/>
        <end position="58"/>
    </location>
</feature>
<dbReference type="PANTHER" id="PTHR12064">
    <property type="entry name" value="METAL TRANSPORTER CNNM"/>
    <property type="match status" value="1"/>
</dbReference>
<dbReference type="GO" id="GO:0030026">
    <property type="term" value="P:intracellular manganese ion homeostasis"/>
    <property type="evidence" value="ECO:0007669"/>
    <property type="project" value="TreeGrafter"/>
</dbReference>
<dbReference type="GO" id="GO:0010960">
    <property type="term" value="P:magnesium ion homeostasis"/>
    <property type="evidence" value="ECO:0007669"/>
    <property type="project" value="InterPro"/>
</dbReference>
<dbReference type="AlphaFoldDB" id="A0A6N2KHJ9"/>
<evidence type="ECO:0000259" key="1">
    <source>
        <dbReference type="Pfam" id="PF01595"/>
    </source>
</evidence>
<dbReference type="GO" id="GO:0005737">
    <property type="term" value="C:cytoplasm"/>
    <property type="evidence" value="ECO:0007669"/>
    <property type="project" value="TreeGrafter"/>
</dbReference>
<reference evidence="2" key="1">
    <citation type="submission" date="2019-03" db="EMBL/GenBank/DDBJ databases">
        <authorList>
            <person name="Mank J."/>
            <person name="Almeida P."/>
        </authorList>
    </citation>
    <scope>NUCLEOTIDE SEQUENCE</scope>
    <source>
        <strain evidence="2">78183</strain>
    </source>
</reference>
<gene>
    <name evidence="2" type="ORF">SVIM_LOCUS79415</name>
</gene>
<organism evidence="2">
    <name type="scientific">Salix viminalis</name>
    <name type="common">Common osier</name>
    <name type="synonym">Basket willow</name>
    <dbReference type="NCBI Taxonomy" id="40686"/>
    <lineage>
        <taxon>Eukaryota</taxon>
        <taxon>Viridiplantae</taxon>
        <taxon>Streptophyta</taxon>
        <taxon>Embryophyta</taxon>
        <taxon>Tracheophyta</taxon>
        <taxon>Spermatophyta</taxon>
        <taxon>Magnoliopsida</taxon>
        <taxon>eudicotyledons</taxon>
        <taxon>Gunneridae</taxon>
        <taxon>Pentapetalae</taxon>
        <taxon>rosids</taxon>
        <taxon>fabids</taxon>
        <taxon>Malpighiales</taxon>
        <taxon>Salicaceae</taxon>
        <taxon>Saliceae</taxon>
        <taxon>Salix</taxon>
    </lineage>
</organism>
<proteinExistence type="predicted"/>
<sequence length="109" mass="11868">MKSSSSLAFLNIASTPILPQAVCTRYALTVGAAMAPLFRFLLLLFFPLAYPVSIRLGGCSFCILDIEKAPIPDLPSNEEAVGVITTEDVIKELLRVQMQLLSDGILWPD</sequence>
<accession>A0A6N2KHJ9</accession>
<dbReference type="PANTHER" id="PTHR12064:SF76">
    <property type="entry name" value="CNNM TRANSMEMBRANE DOMAIN-CONTAINING PROTEIN"/>
    <property type="match status" value="1"/>
</dbReference>
<protein>
    <recommendedName>
        <fullName evidence="1">CNNM transmembrane domain-containing protein</fullName>
    </recommendedName>
</protein>
<name>A0A6N2KHJ9_SALVM</name>
<evidence type="ECO:0000313" key="2">
    <source>
        <dbReference type="EMBL" id="VFU27192.1"/>
    </source>
</evidence>
<dbReference type="InterPro" id="IPR002550">
    <property type="entry name" value="CNNM"/>
</dbReference>
<dbReference type="Pfam" id="PF01595">
    <property type="entry name" value="CNNM"/>
    <property type="match status" value="1"/>
</dbReference>